<proteinExistence type="predicted"/>
<gene>
    <name evidence="1" type="ORF">CA12_01870</name>
</gene>
<evidence type="ECO:0000313" key="2">
    <source>
        <dbReference type="Proteomes" id="UP000318741"/>
    </source>
</evidence>
<keyword evidence="2" id="KW-1185">Reference proteome</keyword>
<dbReference type="RefSeq" id="WP_145356719.1">
    <property type="nucleotide sequence ID" value="NZ_CP036265.1"/>
</dbReference>
<accession>A0A517P420</accession>
<dbReference type="Proteomes" id="UP000318741">
    <property type="component" value="Chromosome"/>
</dbReference>
<reference evidence="1 2" key="1">
    <citation type="submission" date="2019-02" db="EMBL/GenBank/DDBJ databases">
        <title>Deep-cultivation of Planctomycetes and their phenomic and genomic characterization uncovers novel biology.</title>
        <authorList>
            <person name="Wiegand S."/>
            <person name="Jogler M."/>
            <person name="Boedeker C."/>
            <person name="Pinto D."/>
            <person name="Vollmers J."/>
            <person name="Rivas-Marin E."/>
            <person name="Kohn T."/>
            <person name="Peeters S.H."/>
            <person name="Heuer A."/>
            <person name="Rast P."/>
            <person name="Oberbeckmann S."/>
            <person name="Bunk B."/>
            <person name="Jeske O."/>
            <person name="Meyerdierks A."/>
            <person name="Storesund J.E."/>
            <person name="Kallscheuer N."/>
            <person name="Luecker S."/>
            <person name="Lage O.M."/>
            <person name="Pohl T."/>
            <person name="Merkel B.J."/>
            <person name="Hornburger P."/>
            <person name="Mueller R.-W."/>
            <person name="Bruemmer F."/>
            <person name="Labrenz M."/>
            <person name="Spormann A.M."/>
            <person name="Op den Camp H."/>
            <person name="Overmann J."/>
            <person name="Amann R."/>
            <person name="Jetten M.S.M."/>
            <person name="Mascher T."/>
            <person name="Medema M.H."/>
            <person name="Devos D.P."/>
            <person name="Kaster A.-K."/>
            <person name="Ovreas L."/>
            <person name="Rohde M."/>
            <person name="Galperin M.Y."/>
            <person name="Jogler C."/>
        </authorList>
    </citation>
    <scope>NUCLEOTIDE SEQUENCE [LARGE SCALE GENOMIC DNA]</scope>
    <source>
        <strain evidence="1 2">CA12</strain>
    </source>
</reference>
<name>A0A517P420_9PLAN</name>
<protein>
    <submittedName>
        <fullName evidence="1">Uncharacterized protein</fullName>
    </submittedName>
</protein>
<organism evidence="1 2">
    <name type="scientific">Alienimonas californiensis</name>
    <dbReference type="NCBI Taxonomy" id="2527989"/>
    <lineage>
        <taxon>Bacteria</taxon>
        <taxon>Pseudomonadati</taxon>
        <taxon>Planctomycetota</taxon>
        <taxon>Planctomycetia</taxon>
        <taxon>Planctomycetales</taxon>
        <taxon>Planctomycetaceae</taxon>
        <taxon>Alienimonas</taxon>
    </lineage>
</organism>
<dbReference type="EMBL" id="CP036265">
    <property type="protein sequence ID" value="QDT14119.1"/>
    <property type="molecule type" value="Genomic_DNA"/>
</dbReference>
<evidence type="ECO:0000313" key="1">
    <source>
        <dbReference type="EMBL" id="QDT14119.1"/>
    </source>
</evidence>
<dbReference type="KEGG" id="acaf:CA12_01870"/>
<dbReference type="AlphaFoldDB" id="A0A517P420"/>
<sequence>MFALALLLVVDPPPASFRWEVRETVTVGDAAPTVTTESVEAAVAADGTFSARVVDGARTRTLSGKVWKSSDHWLFQVGYREVVVDGWIAVPGGRKPFESVTEHDTFLSIDALGKPVVIDGIITSSKPEDGPGERRVRSYASTLLPAFGAPATHEPAVVQGLFKMVDPAP</sequence>